<evidence type="ECO:0000256" key="10">
    <source>
        <dbReference type="ARBA" id="ARBA00023065"/>
    </source>
</evidence>
<keyword evidence="7" id="KW-0249">Electron transport</keyword>
<dbReference type="GO" id="GO:0006826">
    <property type="term" value="P:iron ion transport"/>
    <property type="evidence" value="ECO:0007669"/>
    <property type="project" value="TreeGrafter"/>
</dbReference>
<dbReference type="CDD" id="cd06186">
    <property type="entry name" value="NOX_Duox_like_FAD_NADP"/>
    <property type="match status" value="1"/>
</dbReference>
<dbReference type="PANTHER" id="PTHR32361:SF3">
    <property type="entry name" value="REDUCTASE, PUTATIVE (AFU_ORTHOLOGUE AFUA_6G13750)-RELATED"/>
    <property type="match status" value="1"/>
</dbReference>
<dbReference type="GO" id="GO:0006879">
    <property type="term" value="P:intracellular iron ion homeostasis"/>
    <property type="evidence" value="ECO:0007669"/>
    <property type="project" value="TreeGrafter"/>
</dbReference>
<reference evidence="15 16" key="2">
    <citation type="journal article" date="2012" name="Eukaryot. Cell">
        <title>Genome update of Botrytis cinerea strains B05.10 and T4.</title>
        <authorList>
            <person name="Staats M."/>
            <person name="van Kan J.A."/>
        </authorList>
    </citation>
    <scope>NUCLEOTIDE SEQUENCE [LARGE SCALE GENOMIC DNA]</scope>
    <source>
        <strain evidence="15 16">B05.10</strain>
    </source>
</reference>
<comment type="catalytic activity">
    <reaction evidence="12">
        <text>2 a Fe(II)-siderophore + NADP(+) + H(+) = 2 a Fe(III)-siderophore + NADPH</text>
        <dbReference type="Rhea" id="RHEA:28795"/>
        <dbReference type="Rhea" id="RHEA-COMP:11342"/>
        <dbReference type="Rhea" id="RHEA-COMP:11344"/>
        <dbReference type="ChEBI" id="CHEBI:15378"/>
        <dbReference type="ChEBI" id="CHEBI:29033"/>
        <dbReference type="ChEBI" id="CHEBI:29034"/>
        <dbReference type="ChEBI" id="CHEBI:57783"/>
        <dbReference type="ChEBI" id="CHEBI:58349"/>
        <dbReference type="EC" id="1.16.1.9"/>
    </reaction>
</comment>
<reference evidence="15 16" key="1">
    <citation type="journal article" date="2011" name="PLoS Genet.">
        <title>Genomic analysis of the necrotrophic fungal pathogens Sclerotinia sclerotiorum and Botrytis cinerea.</title>
        <authorList>
            <person name="Amselem J."/>
            <person name="Cuomo C.A."/>
            <person name="van Kan J.A."/>
            <person name="Viaud M."/>
            <person name="Benito E.P."/>
            <person name="Couloux A."/>
            <person name="Coutinho P.M."/>
            <person name="de Vries R.P."/>
            <person name="Dyer P.S."/>
            <person name="Fillinger S."/>
            <person name="Fournier E."/>
            <person name="Gout L."/>
            <person name="Hahn M."/>
            <person name="Kohn L."/>
            <person name="Lapalu N."/>
            <person name="Plummer K.M."/>
            <person name="Pradier J.M."/>
            <person name="Quevillon E."/>
            <person name="Sharon A."/>
            <person name="Simon A."/>
            <person name="ten Have A."/>
            <person name="Tudzynski B."/>
            <person name="Tudzynski P."/>
            <person name="Wincker P."/>
            <person name="Andrew M."/>
            <person name="Anthouard V."/>
            <person name="Beever R.E."/>
            <person name="Beffa R."/>
            <person name="Benoit I."/>
            <person name="Bouzid O."/>
            <person name="Brault B."/>
            <person name="Chen Z."/>
            <person name="Choquer M."/>
            <person name="Collemare J."/>
            <person name="Cotton P."/>
            <person name="Danchin E.G."/>
            <person name="Da Silva C."/>
            <person name="Gautier A."/>
            <person name="Giraud C."/>
            <person name="Giraud T."/>
            <person name="Gonzalez C."/>
            <person name="Grossetete S."/>
            <person name="Guldener U."/>
            <person name="Henrissat B."/>
            <person name="Howlett B.J."/>
            <person name="Kodira C."/>
            <person name="Kretschmer M."/>
            <person name="Lappartient A."/>
            <person name="Leroch M."/>
            <person name="Levis C."/>
            <person name="Mauceli E."/>
            <person name="Neuveglise C."/>
            <person name="Oeser B."/>
            <person name="Pearson M."/>
            <person name="Poulain J."/>
            <person name="Poussereau N."/>
            <person name="Quesneville H."/>
            <person name="Rascle C."/>
            <person name="Schumacher J."/>
            <person name="Segurens B."/>
            <person name="Sexton A."/>
            <person name="Silva E."/>
            <person name="Sirven C."/>
            <person name="Soanes D.M."/>
            <person name="Talbot N.J."/>
            <person name="Templeton M."/>
            <person name="Yandava C."/>
            <person name="Yarden O."/>
            <person name="Zeng Q."/>
            <person name="Rollins J.A."/>
            <person name="Lebrun M.H."/>
            <person name="Dickman M."/>
        </authorList>
    </citation>
    <scope>NUCLEOTIDE SEQUENCE [LARGE SCALE GENOMIC DNA]</scope>
    <source>
        <strain evidence="15 16">B05.10</strain>
    </source>
</reference>
<evidence type="ECO:0000256" key="2">
    <source>
        <dbReference type="ARBA" id="ARBA00006278"/>
    </source>
</evidence>
<dbReference type="Pfam" id="PF08022">
    <property type="entry name" value="FAD_binding_8"/>
    <property type="match status" value="1"/>
</dbReference>
<protein>
    <recommendedName>
        <fullName evidence="3">ferric-chelate reductase (NADPH)</fullName>
        <ecNumber evidence="3">1.16.1.9</ecNumber>
    </recommendedName>
</protein>
<dbReference type="GeneID" id="5438227"/>
<dbReference type="GO" id="GO:0052851">
    <property type="term" value="F:ferric-chelate reductase (NADPH) activity"/>
    <property type="evidence" value="ECO:0007669"/>
    <property type="project" value="UniProtKB-EC"/>
</dbReference>
<dbReference type="SUPFAM" id="SSF52343">
    <property type="entry name" value="Ferredoxin reductase-like, C-terminal NADP-linked domain"/>
    <property type="match status" value="1"/>
</dbReference>
<feature type="domain" description="FAD-binding FR-type" evidence="14">
    <location>
        <begin position="303"/>
        <end position="447"/>
    </location>
</feature>
<feature type="transmembrane region" description="Helical" evidence="13">
    <location>
        <begin position="130"/>
        <end position="148"/>
    </location>
</feature>
<evidence type="ECO:0000256" key="7">
    <source>
        <dbReference type="ARBA" id="ARBA00022982"/>
    </source>
</evidence>
<sequence length="650" mass="73458">MEAIEARHIQMADNTSTMEPHWGYVARVLPCTNDAGSCEYLDSVYHTHDISMLYTFILWAVIGGILVILTTLHFIKPSEQALTKARDSEMQSRAGNSSWYYRTWRGTTATFRRYLLPESFIKFFGHVTRLQVLILAIMLGYLLIFTFVGETYKRWITPVKKSTLFNTRSGLGGFSDRLGAFAYALTPFTVLLSTRESALSLATGIPYQSFNFLHRWIGRVIFIQSAVHTFGWTLIEARLYQPQPTTWRTFIKESYIIWGCFAFSFVCFLYVFSIRRVIQWTGYEFFRKTHYVVACLYIGACWGHWQQLKCWMIASLGLFFIDRGVRILRTLLIHVGYFDASGNAGLGFHPAQSTLQYFDDKDGGVIRLEFDHKHAPWALGQHFFLCFPALSIWQSHPITVASIPSDHHTYIIRCRSGETGNLKKLALENQFTTPVILSGPYGEQLLKPEEEPTNILAIAGGTGISLTLPLVLAATASDAKIYEGRAIDFVWIVRRSSCLEWIREEFEEVKGRARNAGMNLNIHIYITQEEDPESEGKTHEAVINDEKTVMETDDKAMVNSISSSSSEGSSGGFKVSYLGGCKCCHPDLKEVVNRFMQERAGNAYRTRVIASGPNGMGKDLRSVVAECSDGCAVLRGEKKGDVELVWDARD</sequence>
<keyword evidence="4" id="KW-0813">Transport</keyword>
<evidence type="ECO:0000313" key="16">
    <source>
        <dbReference type="Proteomes" id="UP000001798"/>
    </source>
</evidence>
<evidence type="ECO:0000256" key="13">
    <source>
        <dbReference type="SAM" id="Phobius"/>
    </source>
</evidence>
<dbReference type="AlphaFoldDB" id="A0A384JGA2"/>
<dbReference type="SFLD" id="SFLDG01168">
    <property type="entry name" value="Ferric_reductase_subgroup_(FRE"/>
    <property type="match status" value="1"/>
</dbReference>
<dbReference type="Pfam" id="PF08030">
    <property type="entry name" value="NAD_binding_6"/>
    <property type="match status" value="1"/>
</dbReference>
<name>A0A384JGA2_BOTFB</name>
<dbReference type="EMBL" id="CP009808">
    <property type="protein sequence ID" value="ATZ49324.1"/>
    <property type="molecule type" value="Genomic_DNA"/>
</dbReference>
<dbReference type="Proteomes" id="UP000001798">
    <property type="component" value="Chromosome 4"/>
</dbReference>
<evidence type="ECO:0000256" key="1">
    <source>
        <dbReference type="ARBA" id="ARBA00004651"/>
    </source>
</evidence>
<comment type="similarity">
    <text evidence="2">Belongs to the ferric reductase (FRE) family.</text>
</comment>
<proteinExistence type="inferred from homology"/>
<dbReference type="InterPro" id="IPR039261">
    <property type="entry name" value="FNR_nucleotide-bd"/>
</dbReference>
<keyword evidence="8 13" id="KW-1133">Transmembrane helix</keyword>
<comment type="subcellular location">
    <subcellularLocation>
        <location evidence="1">Cell membrane</location>
        <topology evidence="1">Multi-pass membrane protein</topology>
    </subcellularLocation>
</comment>
<keyword evidence="10" id="KW-0406">Ion transport</keyword>
<evidence type="ECO:0000256" key="9">
    <source>
        <dbReference type="ARBA" id="ARBA00023002"/>
    </source>
</evidence>
<dbReference type="SFLD" id="SFLDS00052">
    <property type="entry name" value="Ferric_Reductase_Domain"/>
    <property type="match status" value="1"/>
</dbReference>
<dbReference type="InterPro" id="IPR013121">
    <property type="entry name" value="Fe_red_NAD-bd_6"/>
</dbReference>
<dbReference type="InterPro" id="IPR017938">
    <property type="entry name" value="Riboflavin_synthase-like_b-brl"/>
</dbReference>
<evidence type="ECO:0000256" key="8">
    <source>
        <dbReference type="ARBA" id="ARBA00022989"/>
    </source>
</evidence>
<dbReference type="SUPFAM" id="SSF63380">
    <property type="entry name" value="Riboflavin synthase domain-like"/>
    <property type="match status" value="1"/>
</dbReference>
<organism evidence="15 16">
    <name type="scientific">Botryotinia fuckeliana (strain B05.10)</name>
    <name type="common">Noble rot fungus</name>
    <name type="synonym">Botrytis cinerea</name>
    <dbReference type="NCBI Taxonomy" id="332648"/>
    <lineage>
        <taxon>Eukaryota</taxon>
        <taxon>Fungi</taxon>
        <taxon>Dikarya</taxon>
        <taxon>Ascomycota</taxon>
        <taxon>Pezizomycotina</taxon>
        <taxon>Leotiomycetes</taxon>
        <taxon>Helotiales</taxon>
        <taxon>Sclerotiniaceae</taxon>
        <taxon>Botrytis</taxon>
    </lineage>
</organism>
<dbReference type="Pfam" id="PF01794">
    <property type="entry name" value="Ferric_reduct"/>
    <property type="match status" value="1"/>
</dbReference>
<reference evidence="15 16" key="3">
    <citation type="journal article" date="2017" name="Mol. Plant Pathol.">
        <title>A gapless genome sequence of the fungus Botrytis cinerea.</title>
        <authorList>
            <person name="Van Kan J.A."/>
            <person name="Stassen J.H."/>
            <person name="Mosbach A."/>
            <person name="Van Der Lee T.A."/>
            <person name="Faino L."/>
            <person name="Farmer A.D."/>
            <person name="Papasotiriou D.G."/>
            <person name="Zhou S."/>
            <person name="Seidl M.F."/>
            <person name="Cottam E."/>
            <person name="Edel D."/>
            <person name="Hahn M."/>
            <person name="Schwartz D.C."/>
            <person name="Dietrich R.A."/>
            <person name="Widdison S."/>
            <person name="Scalliet G."/>
        </authorList>
    </citation>
    <scope>NUCLEOTIDE SEQUENCE [LARGE SCALE GENOMIC DNA]</scope>
    <source>
        <strain evidence="15 16">B05.10</strain>
    </source>
</reference>
<evidence type="ECO:0000256" key="3">
    <source>
        <dbReference type="ARBA" id="ARBA00012668"/>
    </source>
</evidence>
<keyword evidence="6 13" id="KW-0812">Transmembrane</keyword>
<feature type="transmembrane region" description="Helical" evidence="13">
    <location>
        <begin position="178"/>
        <end position="195"/>
    </location>
</feature>
<dbReference type="OrthoDB" id="167398at2759"/>
<evidence type="ECO:0000256" key="5">
    <source>
        <dbReference type="ARBA" id="ARBA00022475"/>
    </source>
</evidence>
<dbReference type="PROSITE" id="PS51384">
    <property type="entry name" value="FAD_FR"/>
    <property type="match status" value="1"/>
</dbReference>
<dbReference type="InterPro" id="IPR051410">
    <property type="entry name" value="Ferric/Cupric_Reductase"/>
</dbReference>
<keyword evidence="16" id="KW-1185">Reference proteome</keyword>
<feature type="transmembrane region" description="Helical" evidence="13">
    <location>
        <begin position="52"/>
        <end position="75"/>
    </location>
</feature>
<evidence type="ECO:0000256" key="6">
    <source>
        <dbReference type="ARBA" id="ARBA00022692"/>
    </source>
</evidence>
<dbReference type="InterPro" id="IPR017927">
    <property type="entry name" value="FAD-bd_FR_type"/>
</dbReference>
<dbReference type="GO" id="GO:0015677">
    <property type="term" value="P:copper ion import"/>
    <property type="evidence" value="ECO:0007669"/>
    <property type="project" value="TreeGrafter"/>
</dbReference>
<evidence type="ECO:0000256" key="12">
    <source>
        <dbReference type="ARBA" id="ARBA00048483"/>
    </source>
</evidence>
<dbReference type="GO" id="GO:0005886">
    <property type="term" value="C:plasma membrane"/>
    <property type="evidence" value="ECO:0007669"/>
    <property type="project" value="UniProtKB-SubCell"/>
</dbReference>
<dbReference type="Gene3D" id="3.40.50.80">
    <property type="entry name" value="Nucleotide-binding domain of ferredoxin-NADP reductase (FNR) module"/>
    <property type="match status" value="1"/>
</dbReference>
<feature type="transmembrane region" description="Helical" evidence="13">
    <location>
        <begin position="216"/>
        <end position="235"/>
    </location>
</feature>
<dbReference type="RefSeq" id="XP_024548404.1">
    <property type="nucleotide sequence ID" value="XM_024692625.1"/>
</dbReference>
<dbReference type="EC" id="1.16.1.9" evidence="3"/>
<keyword evidence="11 13" id="KW-0472">Membrane</keyword>
<dbReference type="KEGG" id="bfu:BCIN_04g04880"/>
<dbReference type="VEuPathDB" id="FungiDB:Bcin04g04880"/>
<dbReference type="InterPro" id="IPR013112">
    <property type="entry name" value="FAD-bd_8"/>
</dbReference>
<evidence type="ECO:0000256" key="4">
    <source>
        <dbReference type="ARBA" id="ARBA00022448"/>
    </source>
</evidence>
<accession>A0A384JGA2</accession>
<keyword evidence="5" id="KW-1003">Cell membrane</keyword>
<dbReference type="InterPro" id="IPR013130">
    <property type="entry name" value="Fe3_Rdtase_TM_dom"/>
</dbReference>
<dbReference type="PANTHER" id="PTHR32361">
    <property type="entry name" value="FERRIC/CUPRIC REDUCTASE TRANSMEMBRANE COMPONENT"/>
    <property type="match status" value="1"/>
</dbReference>
<gene>
    <name evidence="15" type="ORF">BCIN_04g04880</name>
</gene>
<evidence type="ECO:0000259" key="14">
    <source>
        <dbReference type="PROSITE" id="PS51384"/>
    </source>
</evidence>
<evidence type="ECO:0000256" key="11">
    <source>
        <dbReference type="ARBA" id="ARBA00023136"/>
    </source>
</evidence>
<keyword evidence="9" id="KW-0560">Oxidoreductase</keyword>
<feature type="transmembrane region" description="Helical" evidence="13">
    <location>
        <begin position="255"/>
        <end position="273"/>
    </location>
</feature>
<evidence type="ECO:0000313" key="15">
    <source>
        <dbReference type="EMBL" id="ATZ49324.1"/>
    </source>
</evidence>